<reference evidence="2" key="1">
    <citation type="submission" date="2011-04" db="EMBL/GenBank/DDBJ databases">
        <title>The complete genome of Treponema brennaborense DSM 12168.</title>
        <authorList>
            <person name="Lucas S."/>
            <person name="Han J."/>
            <person name="Lapidus A."/>
            <person name="Bruce D."/>
            <person name="Goodwin L."/>
            <person name="Pitluck S."/>
            <person name="Peters L."/>
            <person name="Kyrpides N."/>
            <person name="Mavromatis K."/>
            <person name="Ivanova N."/>
            <person name="Mikhailova N."/>
            <person name="Pagani I."/>
            <person name="Teshima H."/>
            <person name="Detter J.C."/>
            <person name="Tapia R."/>
            <person name="Han C."/>
            <person name="Land M."/>
            <person name="Hauser L."/>
            <person name="Markowitz V."/>
            <person name="Cheng J.-F."/>
            <person name="Hugenholtz P."/>
            <person name="Woyke T."/>
            <person name="Wu D."/>
            <person name="Gronow S."/>
            <person name="Wellnitz S."/>
            <person name="Brambilla E."/>
            <person name="Klenk H.-P."/>
            <person name="Eisen J.A."/>
        </authorList>
    </citation>
    <scope>NUCLEOTIDE SEQUENCE [LARGE SCALE GENOMIC DNA]</scope>
    <source>
        <strain evidence="2">DSM 12168 / CIP 105900 / DD5/3</strain>
    </source>
</reference>
<sequence>MLDQWTAKGLLRYVDDKKISDWQRAAGVYFSLAALQSDNQTLSGNTDSVKTKTGYLNFIIAEHPDTYLTSGDPAVTRDHIRQAKMAARMYCDPILSGTNDGQKCGLWKSFRDFRQHGVFDITGKSVDVDTAGNISADGWSQMAQALRIYRDKRFETFRYLFVAPDGTVKDQLAISAHLPNRTFATEDMDTTKELERLFTGNDGKCLLQGHVILDHDTFGLYERGSVRNRL</sequence>
<dbReference type="STRING" id="906968.Trebr_1786"/>
<protein>
    <submittedName>
        <fullName evidence="1">Uncharacterized protein</fullName>
    </submittedName>
</protein>
<dbReference type="KEGG" id="tbe:Trebr_1786"/>
<name>F4LII3_TREBD</name>
<organism evidence="1 2">
    <name type="scientific">Treponema brennaborense (strain DSM 12168 / CIP 105900 / DD5/3)</name>
    <dbReference type="NCBI Taxonomy" id="906968"/>
    <lineage>
        <taxon>Bacteria</taxon>
        <taxon>Pseudomonadati</taxon>
        <taxon>Spirochaetota</taxon>
        <taxon>Spirochaetia</taxon>
        <taxon>Spirochaetales</taxon>
        <taxon>Treponemataceae</taxon>
        <taxon>Treponema</taxon>
    </lineage>
</organism>
<accession>F4LII3</accession>
<dbReference type="HOGENOM" id="CLU_1204339_0_0_12"/>
<proteinExistence type="predicted"/>
<evidence type="ECO:0000313" key="1">
    <source>
        <dbReference type="EMBL" id="AEE17208.1"/>
    </source>
</evidence>
<evidence type="ECO:0000313" key="2">
    <source>
        <dbReference type="Proteomes" id="UP000006546"/>
    </source>
</evidence>
<dbReference type="AlphaFoldDB" id="F4LII3"/>
<dbReference type="eggNOG" id="COG0553">
    <property type="taxonomic scope" value="Bacteria"/>
</dbReference>
<dbReference type="Proteomes" id="UP000006546">
    <property type="component" value="Chromosome"/>
</dbReference>
<keyword evidence="2" id="KW-1185">Reference proteome</keyword>
<gene>
    <name evidence="1" type="ordered locus">Trebr_1786</name>
</gene>
<dbReference type="EMBL" id="CP002696">
    <property type="protein sequence ID" value="AEE17208.1"/>
    <property type="molecule type" value="Genomic_DNA"/>
</dbReference>